<feature type="transmembrane region" description="Helical" evidence="1">
    <location>
        <begin position="181"/>
        <end position="209"/>
    </location>
</feature>
<feature type="transmembrane region" description="Helical" evidence="1">
    <location>
        <begin position="20"/>
        <end position="42"/>
    </location>
</feature>
<feature type="transmembrane region" description="Helical" evidence="1">
    <location>
        <begin position="54"/>
        <end position="73"/>
    </location>
</feature>
<evidence type="ECO:0000313" key="2">
    <source>
        <dbReference type="EMBL" id="KAH6685299.1"/>
    </source>
</evidence>
<sequence length="424" mass="46629">MLDPRHQALACQTAVASDYYGLGVRLGIYFVWLQAFIANTLLSSAIPAAADTNTVFLLTLLIAMLNDAVAGTLSQVDGLVLMQLCGGTLFGTLSIWGYRTRLYKDHGPAAVRLFGGYGTHIRVVICFAVSAFGLWFWGWGVSGKLDPMTALEGIEPPNPEECGVTYVFFFAKLRADGGIRYYYLIICASCAAWFGAMVFASGLAAWFTVSGLLGSIGKSWAGSARASAWSRPRFVTGFKTTELVFLYKVFRIFNIAWLIFSALMVEFTLNFNHINGVLGGPHNDLSNPGQLLPFLVGLFGFVGTLYAVIKDRYFPKPEEGVLSPTALDFDFSNRPISSQGRSNTRDRRLDQQQEKRSVVVRYLVAWMPWLGLLQRFDEELVEQGISREGTGLDGKPLSPRSTQLAFIPQPYSPVVADTTAALNK</sequence>
<keyword evidence="1" id="KW-1133">Transmembrane helix</keyword>
<organism evidence="2 3">
    <name type="scientific">Plectosphaerella plurivora</name>
    <dbReference type="NCBI Taxonomy" id="936078"/>
    <lineage>
        <taxon>Eukaryota</taxon>
        <taxon>Fungi</taxon>
        <taxon>Dikarya</taxon>
        <taxon>Ascomycota</taxon>
        <taxon>Pezizomycotina</taxon>
        <taxon>Sordariomycetes</taxon>
        <taxon>Hypocreomycetidae</taxon>
        <taxon>Glomerellales</taxon>
        <taxon>Plectosphaerellaceae</taxon>
        <taxon>Plectosphaerella</taxon>
    </lineage>
</organism>
<feature type="transmembrane region" description="Helical" evidence="1">
    <location>
        <begin position="291"/>
        <end position="309"/>
    </location>
</feature>
<keyword evidence="3" id="KW-1185">Reference proteome</keyword>
<dbReference type="OrthoDB" id="3945378at2759"/>
<reference evidence="2" key="1">
    <citation type="journal article" date="2021" name="Nat. Commun.">
        <title>Genetic determinants of endophytism in the Arabidopsis root mycobiome.</title>
        <authorList>
            <person name="Mesny F."/>
            <person name="Miyauchi S."/>
            <person name="Thiergart T."/>
            <person name="Pickel B."/>
            <person name="Atanasova L."/>
            <person name="Karlsson M."/>
            <person name="Huettel B."/>
            <person name="Barry K.W."/>
            <person name="Haridas S."/>
            <person name="Chen C."/>
            <person name="Bauer D."/>
            <person name="Andreopoulos W."/>
            <person name="Pangilinan J."/>
            <person name="LaButti K."/>
            <person name="Riley R."/>
            <person name="Lipzen A."/>
            <person name="Clum A."/>
            <person name="Drula E."/>
            <person name="Henrissat B."/>
            <person name="Kohler A."/>
            <person name="Grigoriev I.V."/>
            <person name="Martin F.M."/>
            <person name="Hacquard S."/>
        </authorList>
    </citation>
    <scope>NUCLEOTIDE SEQUENCE</scope>
    <source>
        <strain evidence="2">MPI-SDFR-AT-0117</strain>
    </source>
</reference>
<feature type="transmembrane region" description="Helical" evidence="1">
    <location>
        <begin position="79"/>
        <end position="98"/>
    </location>
</feature>
<feature type="transmembrane region" description="Helical" evidence="1">
    <location>
        <begin position="119"/>
        <end position="138"/>
    </location>
</feature>
<evidence type="ECO:0000313" key="3">
    <source>
        <dbReference type="Proteomes" id="UP000770015"/>
    </source>
</evidence>
<proteinExistence type="predicted"/>
<evidence type="ECO:0000256" key="1">
    <source>
        <dbReference type="SAM" id="Phobius"/>
    </source>
</evidence>
<keyword evidence="1" id="KW-0812">Transmembrane</keyword>
<feature type="transmembrane region" description="Helical" evidence="1">
    <location>
        <begin position="249"/>
        <end position="271"/>
    </location>
</feature>
<name>A0A9P8VA47_9PEZI</name>
<gene>
    <name evidence="2" type="ORF">F5X68DRAFT_19422</name>
</gene>
<dbReference type="AlphaFoldDB" id="A0A9P8VA47"/>
<dbReference type="Proteomes" id="UP000770015">
    <property type="component" value="Unassembled WGS sequence"/>
</dbReference>
<protein>
    <submittedName>
        <fullName evidence="2">Uncharacterized protein</fullName>
    </submittedName>
</protein>
<dbReference type="EMBL" id="JAGSXJ010000015">
    <property type="protein sequence ID" value="KAH6685299.1"/>
    <property type="molecule type" value="Genomic_DNA"/>
</dbReference>
<keyword evidence="1" id="KW-0472">Membrane</keyword>
<comment type="caution">
    <text evidence="2">The sequence shown here is derived from an EMBL/GenBank/DDBJ whole genome shotgun (WGS) entry which is preliminary data.</text>
</comment>
<accession>A0A9P8VA47</accession>